<feature type="region of interest" description="Disordered" evidence="1">
    <location>
        <begin position="63"/>
        <end position="92"/>
    </location>
</feature>
<feature type="chain" id="PRO_5043797973" description="CX domain-containing protein" evidence="3">
    <location>
        <begin position="25"/>
        <end position="367"/>
    </location>
</feature>
<gene>
    <name evidence="4" type="ORF">PFISCL1PPCAC_4644</name>
</gene>
<dbReference type="AlphaFoldDB" id="A0AAV5V4Z0"/>
<feature type="non-terminal residue" evidence="4">
    <location>
        <position position="367"/>
    </location>
</feature>
<reference evidence="4" key="1">
    <citation type="submission" date="2023-10" db="EMBL/GenBank/DDBJ databases">
        <title>Genome assembly of Pristionchus species.</title>
        <authorList>
            <person name="Yoshida K."/>
            <person name="Sommer R.J."/>
        </authorList>
    </citation>
    <scope>NUCLEOTIDE SEQUENCE</scope>
    <source>
        <strain evidence="4">RS5133</strain>
    </source>
</reference>
<evidence type="ECO:0000313" key="5">
    <source>
        <dbReference type="Proteomes" id="UP001432322"/>
    </source>
</evidence>
<protein>
    <recommendedName>
        <fullName evidence="6">CX domain-containing protein</fullName>
    </recommendedName>
</protein>
<dbReference type="PANTHER" id="PTHR47520:SF13">
    <property type="entry name" value="PROTEIN CBG10012"/>
    <property type="match status" value="1"/>
</dbReference>
<feature type="signal peptide" evidence="3">
    <location>
        <begin position="1"/>
        <end position="24"/>
    </location>
</feature>
<name>A0AAV5V4Z0_9BILA</name>
<dbReference type="PANTHER" id="PTHR47520">
    <property type="entry name" value="CX DOMAIN-CONTAINING PROTEIN-RELATED"/>
    <property type="match status" value="1"/>
</dbReference>
<evidence type="ECO:0000313" key="4">
    <source>
        <dbReference type="EMBL" id="GMT13347.1"/>
    </source>
</evidence>
<evidence type="ECO:0008006" key="6">
    <source>
        <dbReference type="Google" id="ProtNLM"/>
    </source>
</evidence>
<feature type="compositionally biased region" description="Low complexity" evidence="1">
    <location>
        <begin position="63"/>
        <end position="91"/>
    </location>
</feature>
<evidence type="ECO:0000256" key="2">
    <source>
        <dbReference type="SAM" id="Phobius"/>
    </source>
</evidence>
<evidence type="ECO:0000256" key="3">
    <source>
        <dbReference type="SAM" id="SignalP"/>
    </source>
</evidence>
<dbReference type="EMBL" id="BTSY01000002">
    <property type="protein sequence ID" value="GMT13347.1"/>
    <property type="molecule type" value="Genomic_DNA"/>
</dbReference>
<feature type="transmembrane region" description="Helical" evidence="2">
    <location>
        <begin position="339"/>
        <end position="357"/>
    </location>
</feature>
<dbReference type="Proteomes" id="UP001432322">
    <property type="component" value="Unassembled WGS sequence"/>
</dbReference>
<evidence type="ECO:0000256" key="1">
    <source>
        <dbReference type="SAM" id="MobiDB-lite"/>
    </source>
</evidence>
<comment type="caution">
    <text evidence="4">The sequence shown here is derived from an EMBL/GenBank/DDBJ whole genome shotgun (WGS) entry which is preliminary data.</text>
</comment>
<keyword evidence="3" id="KW-0732">Signal</keyword>
<keyword evidence="5" id="KW-1185">Reference proteome</keyword>
<keyword evidence="2" id="KW-0812">Transmembrane</keyword>
<sequence length="367" mass="41310">MTRIASRLLISLIFVIFLYDSVESKRGGSIFSRGSSVSRSSSRSGGGGWFGGGWFGGSSSRSSSSSSSSSWGSRSHGSSGSGHRTYSSGSSNRPWSARYYGSTYMVWRPHTYYRGGGSTLVHSPYAQGSNNGNDLYGESPTITNTIIRDTLFIGFEQHPSPVIFKTKLKSKTREQHRSEFFNNFFKELNKNSLESQLAGREEIIYLTQPDLPVLVGSSINYFWGEANLPHGDNETDCFEFSPVNDNSNFTLCNVTSMTRCNKSTSDVFKMTKPGLFKYIKEERYQCLSVRYQCDFRVDQLAWLCPESKTCCEWECCVTEMKEHTEFDPPDESFVSMVEMFFILGSLMVIVIIGVCIYQHKERTARKA</sequence>
<organism evidence="4 5">
    <name type="scientific">Pristionchus fissidentatus</name>
    <dbReference type="NCBI Taxonomy" id="1538716"/>
    <lineage>
        <taxon>Eukaryota</taxon>
        <taxon>Metazoa</taxon>
        <taxon>Ecdysozoa</taxon>
        <taxon>Nematoda</taxon>
        <taxon>Chromadorea</taxon>
        <taxon>Rhabditida</taxon>
        <taxon>Rhabditina</taxon>
        <taxon>Diplogasteromorpha</taxon>
        <taxon>Diplogasteroidea</taxon>
        <taxon>Neodiplogasteridae</taxon>
        <taxon>Pristionchus</taxon>
    </lineage>
</organism>
<accession>A0AAV5V4Z0</accession>
<proteinExistence type="predicted"/>
<keyword evidence="2" id="KW-1133">Transmembrane helix</keyword>
<keyword evidence="2" id="KW-0472">Membrane</keyword>